<comment type="caution">
    <text evidence="2">The sequence shown here is derived from an EMBL/GenBank/DDBJ whole genome shotgun (WGS) entry which is preliminary data.</text>
</comment>
<gene>
    <name evidence="2" type="ORF">BS47DRAFT_426924</name>
</gene>
<sequence>MEESDIMRAISGASSAISTTIVSTTEPIRNTAAYKALPETVSDALDNSGSSRHGGYEAKEARCKRRNGSKGWEGRRPRAKEPRRIQS</sequence>
<evidence type="ECO:0000256" key="1">
    <source>
        <dbReference type="SAM" id="MobiDB-lite"/>
    </source>
</evidence>
<evidence type="ECO:0000313" key="2">
    <source>
        <dbReference type="EMBL" id="KAF9518022.1"/>
    </source>
</evidence>
<reference evidence="2" key="1">
    <citation type="journal article" date="2020" name="Nat. Commun.">
        <title>Large-scale genome sequencing of mycorrhizal fungi provides insights into the early evolution of symbiotic traits.</title>
        <authorList>
            <person name="Miyauchi S."/>
            <person name="Kiss E."/>
            <person name="Kuo A."/>
            <person name="Drula E."/>
            <person name="Kohler A."/>
            <person name="Sanchez-Garcia M."/>
            <person name="Morin E."/>
            <person name="Andreopoulos B."/>
            <person name="Barry K.W."/>
            <person name="Bonito G."/>
            <person name="Buee M."/>
            <person name="Carver A."/>
            <person name="Chen C."/>
            <person name="Cichocki N."/>
            <person name="Clum A."/>
            <person name="Culley D."/>
            <person name="Crous P.W."/>
            <person name="Fauchery L."/>
            <person name="Girlanda M."/>
            <person name="Hayes R.D."/>
            <person name="Keri Z."/>
            <person name="LaButti K."/>
            <person name="Lipzen A."/>
            <person name="Lombard V."/>
            <person name="Magnuson J."/>
            <person name="Maillard F."/>
            <person name="Murat C."/>
            <person name="Nolan M."/>
            <person name="Ohm R.A."/>
            <person name="Pangilinan J."/>
            <person name="Pereira M.F."/>
            <person name="Perotto S."/>
            <person name="Peter M."/>
            <person name="Pfister S."/>
            <person name="Riley R."/>
            <person name="Sitrit Y."/>
            <person name="Stielow J.B."/>
            <person name="Szollosi G."/>
            <person name="Zifcakova L."/>
            <person name="Stursova M."/>
            <person name="Spatafora J.W."/>
            <person name="Tedersoo L."/>
            <person name="Vaario L.M."/>
            <person name="Yamada A."/>
            <person name="Yan M."/>
            <person name="Wang P."/>
            <person name="Xu J."/>
            <person name="Bruns T."/>
            <person name="Baldrian P."/>
            <person name="Vilgalys R."/>
            <person name="Dunand C."/>
            <person name="Henrissat B."/>
            <person name="Grigoriev I.V."/>
            <person name="Hibbett D."/>
            <person name="Nagy L.G."/>
            <person name="Martin F.M."/>
        </authorList>
    </citation>
    <scope>NUCLEOTIDE SEQUENCE</scope>
    <source>
        <strain evidence="2">UP504</strain>
    </source>
</reference>
<keyword evidence="3" id="KW-1185">Reference proteome</keyword>
<dbReference type="EMBL" id="MU128928">
    <property type="protein sequence ID" value="KAF9518022.1"/>
    <property type="molecule type" value="Genomic_DNA"/>
</dbReference>
<dbReference type="OrthoDB" id="10544564at2759"/>
<feature type="region of interest" description="Disordered" evidence="1">
    <location>
        <begin position="41"/>
        <end position="87"/>
    </location>
</feature>
<name>A0A9P6B654_9AGAM</name>
<evidence type="ECO:0000313" key="3">
    <source>
        <dbReference type="Proteomes" id="UP000886523"/>
    </source>
</evidence>
<accession>A0A9P6B654</accession>
<protein>
    <submittedName>
        <fullName evidence="2">Uncharacterized protein</fullName>
    </submittedName>
</protein>
<feature type="compositionally biased region" description="Basic and acidic residues" evidence="1">
    <location>
        <begin position="72"/>
        <end position="87"/>
    </location>
</feature>
<dbReference type="Proteomes" id="UP000886523">
    <property type="component" value="Unassembled WGS sequence"/>
</dbReference>
<proteinExistence type="predicted"/>
<organism evidence="2 3">
    <name type="scientific">Hydnum rufescens UP504</name>
    <dbReference type="NCBI Taxonomy" id="1448309"/>
    <lineage>
        <taxon>Eukaryota</taxon>
        <taxon>Fungi</taxon>
        <taxon>Dikarya</taxon>
        <taxon>Basidiomycota</taxon>
        <taxon>Agaricomycotina</taxon>
        <taxon>Agaricomycetes</taxon>
        <taxon>Cantharellales</taxon>
        <taxon>Hydnaceae</taxon>
        <taxon>Hydnum</taxon>
    </lineage>
</organism>
<dbReference type="AlphaFoldDB" id="A0A9P6B654"/>